<gene>
    <name evidence="2" type="ORF">MPIPNATIZW_LOCUS3568</name>
</gene>
<accession>A0ABN9ZGC4</accession>
<organism evidence="2 3">
    <name type="scientific">Pipistrellus nathusii</name>
    <name type="common">Nathusius' pipistrelle</name>
    <dbReference type="NCBI Taxonomy" id="59473"/>
    <lineage>
        <taxon>Eukaryota</taxon>
        <taxon>Metazoa</taxon>
        <taxon>Chordata</taxon>
        <taxon>Craniata</taxon>
        <taxon>Vertebrata</taxon>
        <taxon>Euteleostomi</taxon>
        <taxon>Mammalia</taxon>
        <taxon>Eutheria</taxon>
        <taxon>Laurasiatheria</taxon>
        <taxon>Chiroptera</taxon>
        <taxon>Yangochiroptera</taxon>
        <taxon>Vespertilionidae</taxon>
        <taxon>Pipistrellus</taxon>
    </lineage>
</organism>
<reference evidence="2" key="1">
    <citation type="submission" date="2023-12" db="EMBL/GenBank/DDBJ databases">
        <authorList>
            <person name="Brown T."/>
        </authorList>
    </citation>
    <scope>NUCLEOTIDE SEQUENCE</scope>
</reference>
<keyword evidence="3" id="KW-1185">Reference proteome</keyword>
<protein>
    <submittedName>
        <fullName evidence="2">Uncharacterized protein</fullName>
    </submittedName>
</protein>
<feature type="compositionally biased region" description="Basic and acidic residues" evidence="1">
    <location>
        <begin position="1"/>
        <end position="14"/>
    </location>
</feature>
<proteinExistence type="predicted"/>
<dbReference type="EMBL" id="OY882869">
    <property type="protein sequence ID" value="CAK6435262.1"/>
    <property type="molecule type" value="Genomic_DNA"/>
</dbReference>
<name>A0ABN9ZGC4_PIPNA</name>
<feature type="region of interest" description="Disordered" evidence="1">
    <location>
        <begin position="1"/>
        <end position="24"/>
    </location>
</feature>
<evidence type="ECO:0000313" key="2">
    <source>
        <dbReference type="EMBL" id="CAK6435262.1"/>
    </source>
</evidence>
<sequence length="140" mass="15474">MDCEVGEPHRDVPHAPRWGFETPGGPDRDIDWLEYEGRWQWQQPTGGSMNQSKTPEATAGPAFLSSIPQASIRTPGGFWPCICPISSPPWGSWCRTGSLAESPLLPILTACRLGFPRRLCGAHLRRFCSLVGKRRSAVTE</sequence>
<evidence type="ECO:0000313" key="3">
    <source>
        <dbReference type="Proteomes" id="UP001314169"/>
    </source>
</evidence>
<dbReference type="Proteomes" id="UP001314169">
    <property type="component" value="Chromosome 12"/>
</dbReference>
<evidence type="ECO:0000256" key="1">
    <source>
        <dbReference type="SAM" id="MobiDB-lite"/>
    </source>
</evidence>